<gene>
    <name evidence="1" type="ORF">B0A55_12041</name>
</gene>
<dbReference type="AlphaFoldDB" id="A0A4U0WTU8"/>
<evidence type="ECO:0000313" key="2">
    <source>
        <dbReference type="Proteomes" id="UP000309340"/>
    </source>
</evidence>
<protein>
    <submittedName>
        <fullName evidence="1">Uncharacterized protein</fullName>
    </submittedName>
</protein>
<comment type="caution">
    <text evidence="1">The sequence shown here is derived from an EMBL/GenBank/DDBJ whole genome shotgun (WGS) entry which is preliminary data.</text>
</comment>
<organism evidence="1 2">
    <name type="scientific">Friedmanniomyces simplex</name>
    <dbReference type="NCBI Taxonomy" id="329884"/>
    <lineage>
        <taxon>Eukaryota</taxon>
        <taxon>Fungi</taxon>
        <taxon>Dikarya</taxon>
        <taxon>Ascomycota</taxon>
        <taxon>Pezizomycotina</taxon>
        <taxon>Dothideomycetes</taxon>
        <taxon>Dothideomycetidae</taxon>
        <taxon>Mycosphaerellales</taxon>
        <taxon>Teratosphaeriaceae</taxon>
        <taxon>Friedmanniomyces</taxon>
    </lineage>
</organism>
<dbReference type="EMBL" id="NAJQ01000666">
    <property type="protein sequence ID" value="TKA66178.1"/>
    <property type="molecule type" value="Genomic_DNA"/>
</dbReference>
<name>A0A4U0WTU8_9PEZI</name>
<dbReference type="Proteomes" id="UP000309340">
    <property type="component" value="Unassembled WGS sequence"/>
</dbReference>
<proteinExistence type="predicted"/>
<reference evidence="1 2" key="1">
    <citation type="submission" date="2017-03" db="EMBL/GenBank/DDBJ databases">
        <title>Genomes of endolithic fungi from Antarctica.</title>
        <authorList>
            <person name="Coleine C."/>
            <person name="Masonjones S."/>
            <person name="Stajich J.E."/>
        </authorList>
    </citation>
    <scope>NUCLEOTIDE SEQUENCE [LARGE SCALE GENOMIC DNA]</scope>
    <source>
        <strain evidence="1 2">CCFEE 5184</strain>
    </source>
</reference>
<sequence length="225" mass="25131">MIPTWNRPRGAKRVILSAALSAKDNKKRRTLPIAETPPVDVAVGQDEVSELAIAVEEVVPVIVQGAEAWEENPDAQLQWQENLDRVKPKIANRMQGAADQMDEYSTYAAAANCRCWQAMFLYSCATMLLTFRAPRTGRTLDSLARDVTKSTRLRQQRFVRLLIQMVNHLSDRDPEAAFKIIPAISACPSNPISPQKLRNHSYAAIDKLAQLVAEALLAQETVEEH</sequence>
<keyword evidence="2" id="KW-1185">Reference proteome</keyword>
<evidence type="ECO:0000313" key="1">
    <source>
        <dbReference type="EMBL" id="TKA66178.1"/>
    </source>
</evidence>
<accession>A0A4U0WTU8</accession>